<dbReference type="AlphaFoldDB" id="Q1MYH4"/>
<sequence length="71" mass="8148">MRQPIRVELEAGKTYYWCECGRSKAQPFCDGSHKGTPYEPRPFTVDKDQTRFLCACKDTENAPFCDGSHSR</sequence>
<keyword evidence="2" id="KW-0479">Metal-binding</keyword>
<dbReference type="InterPro" id="IPR042216">
    <property type="entry name" value="MitoNEET_CISD"/>
</dbReference>
<proteinExistence type="predicted"/>
<evidence type="ECO:0000313" key="7">
    <source>
        <dbReference type="Proteomes" id="UP000004263"/>
    </source>
</evidence>
<reference evidence="6 7" key="1">
    <citation type="submission" date="2006-03" db="EMBL/GenBank/DDBJ databases">
        <authorList>
            <person name="Pinhassi J."/>
            <person name="Pedros-Alio C."/>
            <person name="Ferriera S."/>
            <person name="Johnson J."/>
            <person name="Kravitz S."/>
            <person name="Halpern A."/>
            <person name="Remington K."/>
            <person name="Beeson K."/>
            <person name="Tran B."/>
            <person name="Rogers Y.-H."/>
            <person name="Friedman R."/>
            <person name="Venter J.C."/>
        </authorList>
    </citation>
    <scope>NUCLEOTIDE SEQUENCE [LARGE SCALE GENOMIC DNA]</scope>
    <source>
        <strain evidence="6 7">RED65</strain>
    </source>
</reference>
<dbReference type="HOGENOM" id="CLU_145019_2_1_6"/>
<comment type="caution">
    <text evidence="6">The sequence shown here is derived from an EMBL/GenBank/DDBJ whole genome shotgun (WGS) entry which is preliminary data.</text>
</comment>
<evidence type="ECO:0000256" key="4">
    <source>
        <dbReference type="ARBA" id="ARBA00023014"/>
    </source>
</evidence>
<dbReference type="PANTHER" id="PTHR46491:SF3">
    <property type="entry name" value="CDGSH IRON-SULFUR DOMAIN-CONTAINING PROTEIN 3, MITOCHONDRIAL"/>
    <property type="match status" value="1"/>
</dbReference>
<feature type="domain" description="Iron-binding zinc finger CDGSH type" evidence="5">
    <location>
        <begin position="40"/>
        <end position="71"/>
    </location>
</feature>
<evidence type="ECO:0000256" key="1">
    <source>
        <dbReference type="ARBA" id="ARBA00022714"/>
    </source>
</evidence>
<evidence type="ECO:0000313" key="6">
    <source>
        <dbReference type="EMBL" id="EAT11057.1"/>
    </source>
</evidence>
<protein>
    <submittedName>
        <fullName evidence="6">Putative glutamate synthetase</fullName>
    </submittedName>
</protein>
<evidence type="ECO:0000256" key="2">
    <source>
        <dbReference type="ARBA" id="ARBA00022723"/>
    </source>
</evidence>
<keyword evidence="1" id="KW-0001">2Fe-2S</keyword>
<dbReference type="InterPro" id="IPR052950">
    <property type="entry name" value="CISD"/>
</dbReference>
<keyword evidence="7" id="KW-1185">Reference proteome</keyword>
<dbReference type="GO" id="GO:0005737">
    <property type="term" value="C:cytoplasm"/>
    <property type="evidence" value="ECO:0007669"/>
    <property type="project" value="UniProtKB-ARBA"/>
</dbReference>
<evidence type="ECO:0000259" key="5">
    <source>
        <dbReference type="SMART" id="SM00704"/>
    </source>
</evidence>
<dbReference type="GO" id="GO:0046872">
    <property type="term" value="F:metal ion binding"/>
    <property type="evidence" value="ECO:0007669"/>
    <property type="project" value="UniProtKB-KW"/>
</dbReference>
<feature type="domain" description="Iron-binding zinc finger CDGSH type" evidence="5">
    <location>
        <begin position="2"/>
        <end position="39"/>
    </location>
</feature>
<accession>Q1MYH4</accession>
<gene>
    <name evidence="6" type="ORF">RED65_14457</name>
</gene>
<dbReference type="Pfam" id="PF09360">
    <property type="entry name" value="zf-CDGSH"/>
    <property type="match status" value="2"/>
</dbReference>
<keyword evidence="3" id="KW-0408">Iron</keyword>
<dbReference type="EMBL" id="AAQH01000025">
    <property type="protein sequence ID" value="EAT11057.1"/>
    <property type="molecule type" value="Genomic_DNA"/>
</dbReference>
<organism evidence="6 7">
    <name type="scientific">Bermanella marisrubri</name>
    <dbReference type="NCBI Taxonomy" id="207949"/>
    <lineage>
        <taxon>Bacteria</taxon>
        <taxon>Pseudomonadati</taxon>
        <taxon>Pseudomonadota</taxon>
        <taxon>Gammaproteobacteria</taxon>
        <taxon>Oceanospirillales</taxon>
        <taxon>Oceanospirillaceae</taxon>
        <taxon>Bermanella</taxon>
    </lineage>
</organism>
<dbReference type="InterPro" id="IPR018967">
    <property type="entry name" value="FeS-contain_CDGSH-typ"/>
</dbReference>
<dbReference type="Proteomes" id="UP000004263">
    <property type="component" value="Unassembled WGS sequence"/>
</dbReference>
<dbReference type="Gene3D" id="3.40.5.90">
    <property type="entry name" value="CDGSH iron-sulfur domain, mitoNEET-type"/>
    <property type="match status" value="2"/>
</dbReference>
<dbReference type="GO" id="GO:0051537">
    <property type="term" value="F:2 iron, 2 sulfur cluster binding"/>
    <property type="evidence" value="ECO:0007669"/>
    <property type="project" value="UniProtKB-KW"/>
</dbReference>
<evidence type="ECO:0000256" key="3">
    <source>
        <dbReference type="ARBA" id="ARBA00023004"/>
    </source>
</evidence>
<dbReference type="OrthoDB" id="9795032at2"/>
<keyword evidence="4" id="KW-0411">Iron-sulfur</keyword>
<dbReference type="SMART" id="SM00704">
    <property type="entry name" value="ZnF_CDGSH"/>
    <property type="match status" value="2"/>
</dbReference>
<name>Q1MYH4_9GAMM</name>
<dbReference type="RefSeq" id="WP_007017977.1">
    <property type="nucleotide sequence ID" value="NZ_CH724115.1"/>
</dbReference>
<dbReference type="PANTHER" id="PTHR46491">
    <property type="entry name" value="CDGSH IRON SULFUR DOMAIN PROTEIN HOMOLOG"/>
    <property type="match status" value="1"/>
</dbReference>
<dbReference type="STRING" id="207949.RED65_14457"/>